<dbReference type="Proteomes" id="UP000241645">
    <property type="component" value="Unassembled WGS sequence"/>
</dbReference>
<organism evidence="1 2">
    <name type="scientific">Brevibacillus porteri</name>
    <dbReference type="NCBI Taxonomy" id="2126350"/>
    <lineage>
        <taxon>Bacteria</taxon>
        <taxon>Bacillati</taxon>
        <taxon>Bacillota</taxon>
        <taxon>Bacilli</taxon>
        <taxon>Bacillales</taxon>
        <taxon>Paenibacillaceae</taxon>
        <taxon>Brevibacillus</taxon>
    </lineage>
</organism>
<comment type="caution">
    <text evidence="1">The sequence shown here is derived from an EMBL/GenBank/DDBJ whole genome shotgun (WGS) entry which is preliminary data.</text>
</comment>
<protein>
    <submittedName>
        <fullName evidence="1">Uncharacterized protein</fullName>
    </submittedName>
</protein>
<proteinExistence type="predicted"/>
<gene>
    <name evidence="1" type="ORF">C7R92_16435</name>
</gene>
<evidence type="ECO:0000313" key="1">
    <source>
        <dbReference type="EMBL" id="PSK09099.1"/>
    </source>
</evidence>
<name>A0ABX5FNJ6_9BACL</name>
<keyword evidence="2" id="KW-1185">Reference proteome</keyword>
<reference evidence="1 2" key="1">
    <citation type="submission" date="2018-03" db="EMBL/GenBank/DDBJ databases">
        <title>Brevisbacillus phylogenomics.</title>
        <authorList>
            <person name="Dunlap C."/>
        </authorList>
    </citation>
    <scope>NUCLEOTIDE SEQUENCE [LARGE SCALE GENOMIC DNA]</scope>
    <source>
        <strain evidence="1 2">NRRL B-41110</strain>
    </source>
</reference>
<evidence type="ECO:0000313" key="2">
    <source>
        <dbReference type="Proteomes" id="UP000241645"/>
    </source>
</evidence>
<sequence length="62" mass="6375">MPPANTWLFGRGIFVPPRTTAMRAPVVLAPKALMLVKTVPVAPVGPVSPVAPVAPVVPVVPV</sequence>
<feature type="non-terminal residue" evidence="1">
    <location>
        <position position="62"/>
    </location>
</feature>
<accession>A0ABX5FNJ6</accession>
<dbReference type="EMBL" id="PXZO01000030">
    <property type="protein sequence ID" value="PSK09099.1"/>
    <property type="molecule type" value="Genomic_DNA"/>
</dbReference>